<accession>A0A1I7LUN5</accession>
<protein>
    <submittedName>
        <fullName evidence="6">NADH-FMN oxidoreductase RutF, flavin reductase (DIM6/NTAB) family</fullName>
    </submittedName>
</protein>
<dbReference type="STRING" id="1035707.SAMN05216552_103844"/>
<keyword evidence="2" id="KW-0285">Flavoprotein</keyword>
<evidence type="ECO:0000313" key="6">
    <source>
        <dbReference type="EMBL" id="SFV13378.1"/>
    </source>
</evidence>
<dbReference type="Pfam" id="PF01613">
    <property type="entry name" value="Flavin_Reduct"/>
    <property type="match status" value="1"/>
</dbReference>
<dbReference type="RefSeq" id="WP_093559507.1">
    <property type="nucleotide sequence ID" value="NZ_FPBO01000038.1"/>
</dbReference>
<comment type="similarity">
    <text evidence="4">Belongs to the flavoredoxin family.</text>
</comment>
<evidence type="ECO:0000313" key="7">
    <source>
        <dbReference type="Proteomes" id="UP000199391"/>
    </source>
</evidence>
<reference evidence="7" key="1">
    <citation type="submission" date="2016-10" db="EMBL/GenBank/DDBJ databases">
        <authorList>
            <person name="Varghese N."/>
            <person name="Submissions S."/>
        </authorList>
    </citation>
    <scope>NUCLEOTIDE SEQUENCE [LARGE SCALE GENOMIC DNA]</scope>
    <source>
        <strain evidence="7">CGMCC 1.11014</strain>
    </source>
</reference>
<keyword evidence="7" id="KW-1185">Reference proteome</keyword>
<proteinExistence type="inferred from homology"/>
<dbReference type="PANTHER" id="PTHR33798">
    <property type="entry name" value="FLAVOPROTEIN OXYGENASE"/>
    <property type="match status" value="1"/>
</dbReference>
<dbReference type="GO" id="GO:0010181">
    <property type="term" value="F:FMN binding"/>
    <property type="evidence" value="ECO:0007669"/>
    <property type="project" value="InterPro"/>
</dbReference>
<feature type="domain" description="Flavin reductase like" evidence="5">
    <location>
        <begin position="21"/>
        <end position="178"/>
    </location>
</feature>
<evidence type="ECO:0000256" key="2">
    <source>
        <dbReference type="ARBA" id="ARBA00022630"/>
    </source>
</evidence>
<sequence>MTAQGADGALRPQDFYRLASAAVLPRPIAWISTRGAGGVANLAPFSFFTIASIDPPVLAFSHVNRRDRIDKDTLVNLREGGDCVVHTVAHAMAEAMNQSSAELPADCDEFVLAGLASVASRCVAAPSLRDAAVRFECRLREIVSFGPQAFAGQLVLLDVLRLDVDRSVLDAQGGIDAARLDVIGKLAGDAYCDTRAPFTMARPAARR</sequence>
<gene>
    <name evidence="6" type="ORF">SAMN05216552_103844</name>
</gene>
<dbReference type="Gene3D" id="2.30.110.10">
    <property type="entry name" value="Electron Transport, Fmn-binding Protein, Chain A"/>
    <property type="match status" value="1"/>
</dbReference>
<dbReference type="PANTHER" id="PTHR33798:SF5">
    <property type="entry name" value="FLAVIN REDUCTASE LIKE DOMAIN-CONTAINING PROTEIN"/>
    <property type="match status" value="1"/>
</dbReference>
<dbReference type="EMBL" id="FPBO01000038">
    <property type="protein sequence ID" value="SFV13378.1"/>
    <property type="molecule type" value="Genomic_DNA"/>
</dbReference>
<dbReference type="GO" id="GO:0016646">
    <property type="term" value="F:oxidoreductase activity, acting on the CH-NH group of donors, NAD or NADP as acceptor"/>
    <property type="evidence" value="ECO:0007669"/>
    <property type="project" value="UniProtKB-ARBA"/>
</dbReference>
<dbReference type="AlphaFoldDB" id="A0A1I7LUN5"/>
<dbReference type="InterPro" id="IPR012349">
    <property type="entry name" value="Split_barrel_FMN-bd"/>
</dbReference>
<dbReference type="SUPFAM" id="SSF50475">
    <property type="entry name" value="FMN-binding split barrel"/>
    <property type="match status" value="1"/>
</dbReference>
<dbReference type="OrthoDB" id="9794638at2"/>
<evidence type="ECO:0000256" key="4">
    <source>
        <dbReference type="ARBA" id="ARBA00038054"/>
    </source>
</evidence>
<evidence type="ECO:0000256" key="3">
    <source>
        <dbReference type="ARBA" id="ARBA00022643"/>
    </source>
</evidence>
<dbReference type="SMART" id="SM00903">
    <property type="entry name" value="Flavin_Reduct"/>
    <property type="match status" value="1"/>
</dbReference>
<dbReference type="Proteomes" id="UP000199391">
    <property type="component" value="Unassembled WGS sequence"/>
</dbReference>
<evidence type="ECO:0000259" key="5">
    <source>
        <dbReference type="SMART" id="SM00903"/>
    </source>
</evidence>
<evidence type="ECO:0000256" key="1">
    <source>
        <dbReference type="ARBA" id="ARBA00001917"/>
    </source>
</evidence>
<comment type="cofactor">
    <cofactor evidence="1">
        <name>FMN</name>
        <dbReference type="ChEBI" id="CHEBI:58210"/>
    </cofactor>
</comment>
<dbReference type="InterPro" id="IPR002563">
    <property type="entry name" value="Flavin_Rdtase-like_dom"/>
</dbReference>
<name>A0A1I7LUN5_9BURK</name>
<organism evidence="6 7">
    <name type="scientific">Pseudoduganella namucuonensis</name>
    <dbReference type="NCBI Taxonomy" id="1035707"/>
    <lineage>
        <taxon>Bacteria</taxon>
        <taxon>Pseudomonadati</taxon>
        <taxon>Pseudomonadota</taxon>
        <taxon>Betaproteobacteria</taxon>
        <taxon>Burkholderiales</taxon>
        <taxon>Oxalobacteraceae</taxon>
        <taxon>Telluria group</taxon>
        <taxon>Pseudoduganella</taxon>
    </lineage>
</organism>
<keyword evidence="3" id="KW-0288">FMN</keyword>